<evidence type="ECO:0000259" key="1">
    <source>
        <dbReference type="PROSITE" id="PS50181"/>
    </source>
</evidence>
<dbReference type="CDD" id="cd22093">
    <property type="entry name" value="F-box_FBXO15"/>
    <property type="match status" value="1"/>
</dbReference>
<dbReference type="PANTHER" id="PTHR46731:SF1">
    <property type="entry name" value="F-BOX ONLY PROTEIN 15"/>
    <property type="match status" value="1"/>
</dbReference>
<protein>
    <submittedName>
        <fullName evidence="2">(Atlantic silverside) hypothetical protein</fullName>
    </submittedName>
</protein>
<accession>A0A8S4BBC8</accession>
<dbReference type="EMBL" id="CAJRST010011113">
    <property type="protein sequence ID" value="CAG5926708.1"/>
    <property type="molecule type" value="Genomic_DNA"/>
</dbReference>
<organism evidence="2 3">
    <name type="scientific">Menidia menidia</name>
    <name type="common">Atlantic silverside</name>
    <dbReference type="NCBI Taxonomy" id="238744"/>
    <lineage>
        <taxon>Eukaryota</taxon>
        <taxon>Metazoa</taxon>
        <taxon>Chordata</taxon>
        <taxon>Craniata</taxon>
        <taxon>Vertebrata</taxon>
        <taxon>Euteleostomi</taxon>
        <taxon>Actinopterygii</taxon>
        <taxon>Neopterygii</taxon>
        <taxon>Teleostei</taxon>
        <taxon>Neoteleostei</taxon>
        <taxon>Acanthomorphata</taxon>
        <taxon>Ovalentaria</taxon>
        <taxon>Atherinomorphae</taxon>
        <taxon>Atheriniformes</taxon>
        <taxon>Atherinopsidae</taxon>
        <taxon>Menidiinae</taxon>
        <taxon>Menidia</taxon>
    </lineage>
</organism>
<gene>
    <name evidence="2" type="ORF">MMEN_LOCUS11051</name>
</gene>
<dbReference type="SMART" id="SM00256">
    <property type="entry name" value="FBOX"/>
    <property type="match status" value="1"/>
</dbReference>
<dbReference type="Proteomes" id="UP000677803">
    <property type="component" value="Unassembled WGS sequence"/>
</dbReference>
<dbReference type="SUPFAM" id="SSF81383">
    <property type="entry name" value="F-box domain"/>
    <property type="match status" value="1"/>
</dbReference>
<evidence type="ECO:0000313" key="3">
    <source>
        <dbReference type="Proteomes" id="UP000677803"/>
    </source>
</evidence>
<proteinExistence type="predicted"/>
<evidence type="ECO:0000313" key="2">
    <source>
        <dbReference type="EMBL" id="CAG5926708.1"/>
    </source>
</evidence>
<dbReference type="PANTHER" id="PTHR46731">
    <property type="entry name" value="F-BOX ONLY PROTEIN 15"/>
    <property type="match status" value="1"/>
</dbReference>
<dbReference type="PROSITE" id="PS50181">
    <property type="entry name" value="FBOX"/>
    <property type="match status" value="1"/>
</dbReference>
<dbReference type="OrthoDB" id="3219396at2759"/>
<name>A0A8S4BBC8_9TELE</name>
<keyword evidence="3" id="KW-1185">Reference proteome</keyword>
<dbReference type="Gene3D" id="1.20.1280.50">
    <property type="match status" value="1"/>
</dbReference>
<dbReference type="AlphaFoldDB" id="A0A8S4BBC8"/>
<feature type="domain" description="F-box" evidence="1">
    <location>
        <begin position="1"/>
        <end position="41"/>
    </location>
</feature>
<sequence length="411" mass="46730">LPSEILIKILSYLDASSLLCVSHVSKLLHRLANDDIVWQRIYTSDFGSWKWKPTSQDGGGAEEEEVEEVEEEVEEQSAGHWRKTYLRTMAGQEMNKKLNVSWELTLSDHTGRESALEQSRTYFFESSVVVRWSGGGFQGYHHVSSIQLYGVRREPPNSPTSRKPAWRSLILTLDTRAPGRRVLGRDGLIKVLVLQPGVVVGLWRGQDRVAFVMVSLHFHKLVEKSLLGSPVCPYLEPVEPPPVGDPDPELGLHGYTLHFVLHNTGTEIMSGRFRQLSCRTLTRPPRGLVELRVISRTDLSQHRSLSGSIKLPWKSGELEGAVENCCIMTMTLLDEFQKPFWCLSSPINIKMTKSSLSYDYKGDHFLMEHRSPDGGVKMKLVWLKEQKQFFIISLTVYVAVFKVNKRFGTEY</sequence>
<feature type="non-terminal residue" evidence="2">
    <location>
        <position position="1"/>
    </location>
</feature>
<dbReference type="GO" id="GO:0019005">
    <property type="term" value="C:SCF ubiquitin ligase complex"/>
    <property type="evidence" value="ECO:0007669"/>
    <property type="project" value="TreeGrafter"/>
</dbReference>
<dbReference type="InterPro" id="IPR036047">
    <property type="entry name" value="F-box-like_dom_sf"/>
</dbReference>
<reference evidence="2" key="1">
    <citation type="submission" date="2021-05" db="EMBL/GenBank/DDBJ databases">
        <authorList>
            <person name="Tigano A."/>
        </authorList>
    </citation>
    <scope>NUCLEOTIDE SEQUENCE</scope>
</reference>
<dbReference type="InterPro" id="IPR001810">
    <property type="entry name" value="F-box_dom"/>
</dbReference>
<dbReference type="Pfam" id="PF12937">
    <property type="entry name" value="F-box-like"/>
    <property type="match status" value="1"/>
</dbReference>
<comment type="caution">
    <text evidence="2">The sequence shown here is derived from an EMBL/GenBank/DDBJ whole genome shotgun (WGS) entry which is preliminary data.</text>
</comment>